<dbReference type="OrthoDB" id="1913450at2"/>
<reference evidence="1 2" key="1">
    <citation type="submission" date="2016-10" db="EMBL/GenBank/DDBJ databases">
        <authorList>
            <person name="de Groot N.N."/>
        </authorList>
    </citation>
    <scope>NUCLEOTIDE SEQUENCE [LARGE SCALE GENOMIC DNA]</scope>
    <source>
        <strain evidence="1 2">DSM 12271</strain>
    </source>
</reference>
<dbReference type="Proteomes" id="UP000198619">
    <property type="component" value="Unassembled WGS sequence"/>
</dbReference>
<accession>A0A1I0YP12</accession>
<proteinExistence type="predicted"/>
<protein>
    <recommendedName>
        <fullName evidence="3">Metal-binding protein</fullName>
    </recommendedName>
</protein>
<dbReference type="AlphaFoldDB" id="A0A1I0YP12"/>
<keyword evidence="2" id="KW-1185">Reference proteome</keyword>
<gene>
    <name evidence="1" type="ORF">SAMN04488528_101459</name>
</gene>
<sequence>MIEEIMKYIESEFVIINNTPCEICGGYYLTDNTLISLRDGMAFDVCQCICENCGHEKQFHFSAPFIIDRTFSNKNNSKLN</sequence>
<organism evidence="1 2">
    <name type="scientific">Clostridium frigidicarnis</name>
    <dbReference type="NCBI Taxonomy" id="84698"/>
    <lineage>
        <taxon>Bacteria</taxon>
        <taxon>Bacillati</taxon>
        <taxon>Bacillota</taxon>
        <taxon>Clostridia</taxon>
        <taxon>Eubacteriales</taxon>
        <taxon>Clostridiaceae</taxon>
        <taxon>Clostridium</taxon>
    </lineage>
</organism>
<evidence type="ECO:0000313" key="2">
    <source>
        <dbReference type="Proteomes" id="UP000198619"/>
    </source>
</evidence>
<dbReference type="RefSeq" id="WP_090041191.1">
    <property type="nucleotide sequence ID" value="NZ_FOKI01000014.1"/>
</dbReference>
<name>A0A1I0YP12_9CLOT</name>
<dbReference type="STRING" id="84698.SAMN04488528_101459"/>
<evidence type="ECO:0000313" key="1">
    <source>
        <dbReference type="EMBL" id="SFB15129.1"/>
    </source>
</evidence>
<evidence type="ECO:0008006" key="3">
    <source>
        <dbReference type="Google" id="ProtNLM"/>
    </source>
</evidence>
<dbReference type="EMBL" id="FOKI01000014">
    <property type="protein sequence ID" value="SFB15129.1"/>
    <property type="molecule type" value="Genomic_DNA"/>
</dbReference>